<comment type="caution">
    <text evidence="1">The sequence shown here is derived from an EMBL/GenBank/DDBJ whole genome shotgun (WGS) entry which is preliminary data.</text>
</comment>
<evidence type="ECO:0000313" key="2">
    <source>
        <dbReference type="Proteomes" id="UP000282378"/>
    </source>
</evidence>
<dbReference type="AlphaFoldDB" id="A0A3M2VDH7"/>
<reference evidence="1 2" key="1">
    <citation type="submission" date="2018-08" db="EMBL/GenBank/DDBJ databases">
        <title>Recombination of ecologically and evolutionarily significant loci maintains genetic cohesion in the Pseudomonas syringae species complex.</title>
        <authorList>
            <person name="Dillon M."/>
            <person name="Thakur S."/>
            <person name="Almeida R.N.D."/>
            <person name="Weir B.S."/>
            <person name="Guttman D.S."/>
        </authorList>
    </citation>
    <scope>NUCLEOTIDE SEQUENCE [LARGE SCALE GENOMIC DNA]</scope>
    <source>
        <strain evidence="1 2">88_10</strain>
    </source>
</reference>
<dbReference type="EMBL" id="RBNL01004205">
    <property type="protein sequence ID" value="RML37176.1"/>
    <property type="molecule type" value="Genomic_DNA"/>
</dbReference>
<dbReference type="Proteomes" id="UP000282378">
    <property type="component" value="Unassembled WGS sequence"/>
</dbReference>
<sequence length="228" mass="25521">MSAMSADNRITLVLRPREGETLDGLQFYSTLGAPVSVGRALGVISSVYEGDAVNGLLDMEEDHTPSLRRLIDQVPGLYLQVSNEVKREALNDGDDEAEAEYKAGQALRVLMMFKQRLERAMEPDLLTTHAPGSLITENPAIAKTVENINRTAEESSIVARCACADEHLNAASDARRYRWLRDVAWDTPRQDLALRDRHQNMLADSELDAEIDRAMQAYPRAWGQERRP</sequence>
<evidence type="ECO:0000313" key="1">
    <source>
        <dbReference type="EMBL" id="RML37176.1"/>
    </source>
</evidence>
<protein>
    <submittedName>
        <fullName evidence="1">Uncharacterized protein</fullName>
    </submittedName>
</protein>
<name>A0A3M2VDH7_PSEYM</name>
<organism evidence="1 2">
    <name type="scientific">Pseudomonas syringae pv. maculicola</name>
    <dbReference type="NCBI Taxonomy" id="59511"/>
    <lineage>
        <taxon>Bacteria</taxon>
        <taxon>Pseudomonadati</taxon>
        <taxon>Pseudomonadota</taxon>
        <taxon>Gammaproteobacteria</taxon>
        <taxon>Pseudomonadales</taxon>
        <taxon>Pseudomonadaceae</taxon>
        <taxon>Pseudomonas</taxon>
    </lineage>
</organism>
<proteinExistence type="predicted"/>
<accession>A0A3M2VDH7</accession>
<gene>
    <name evidence="1" type="ORF">APX70_04584</name>
</gene>